<dbReference type="RefSeq" id="WP_089358667.1">
    <property type="nucleotide sequence ID" value="NZ_FZOG01000001.1"/>
</dbReference>
<feature type="compositionally biased region" description="Low complexity" evidence="1">
    <location>
        <begin position="70"/>
        <end position="80"/>
    </location>
</feature>
<organism evidence="2 3">
    <name type="scientific">Pseudomonas segetis</name>
    <dbReference type="NCBI Taxonomy" id="298908"/>
    <lineage>
        <taxon>Bacteria</taxon>
        <taxon>Pseudomonadati</taxon>
        <taxon>Pseudomonadota</taxon>
        <taxon>Gammaproteobacteria</taxon>
        <taxon>Pseudomonadales</taxon>
        <taxon>Pseudomonadaceae</taxon>
        <taxon>Pseudomonas</taxon>
    </lineage>
</organism>
<dbReference type="Pfam" id="PF04391">
    <property type="entry name" value="DUF533"/>
    <property type="match status" value="1"/>
</dbReference>
<dbReference type="Gene3D" id="1.10.3680.10">
    <property type="entry name" value="TerB-like"/>
    <property type="match status" value="1"/>
</dbReference>
<reference evidence="3" key="1">
    <citation type="submission" date="2017-06" db="EMBL/GenBank/DDBJ databases">
        <authorList>
            <person name="Varghese N."/>
            <person name="Submissions S."/>
        </authorList>
    </citation>
    <scope>NUCLEOTIDE SEQUENCE [LARGE SCALE GENOMIC DNA]</scope>
    <source>
        <strain evidence="3">CIP 108523</strain>
    </source>
</reference>
<accession>A0A238ZIZ3</accession>
<dbReference type="AlphaFoldDB" id="A0A238ZIZ3"/>
<evidence type="ECO:0000313" key="2">
    <source>
        <dbReference type="EMBL" id="SNR83395.1"/>
    </source>
</evidence>
<name>A0A238ZIZ3_9PSED</name>
<dbReference type="Proteomes" id="UP000242915">
    <property type="component" value="Unassembled WGS sequence"/>
</dbReference>
<dbReference type="CDD" id="cd07178">
    <property type="entry name" value="terB_like_YebE"/>
    <property type="match status" value="1"/>
</dbReference>
<keyword evidence="3" id="KW-1185">Reference proteome</keyword>
<proteinExistence type="predicted"/>
<evidence type="ECO:0000313" key="3">
    <source>
        <dbReference type="Proteomes" id="UP000242915"/>
    </source>
</evidence>
<dbReference type="InterPro" id="IPR007486">
    <property type="entry name" value="YebE"/>
</dbReference>
<feature type="region of interest" description="Disordered" evidence="1">
    <location>
        <begin position="67"/>
        <end position="86"/>
    </location>
</feature>
<dbReference type="InterPro" id="IPR029024">
    <property type="entry name" value="TerB-like"/>
</dbReference>
<protein>
    <submittedName>
        <fullName evidence="2">Uncharacterized membrane protein YebE, DUF533 family</fullName>
    </submittedName>
</protein>
<evidence type="ECO:0000256" key="1">
    <source>
        <dbReference type="SAM" id="MobiDB-lite"/>
    </source>
</evidence>
<dbReference type="SUPFAM" id="SSF158682">
    <property type="entry name" value="TerB-like"/>
    <property type="match status" value="1"/>
</dbReference>
<sequence>MNTSGLLEQLLRAGLSGQGGSSRSAGGMAGGLGGALGGALGGLLGGAGGTNAGAGGLGDLLGGLLGSGGQSPQAGQSRGSTTNNTGGIGMSGLATLGMLAYQAYSAWQKNQAQNTQAPATRSAAMAMPQTVDMLVGPEVEEHSHGILRALIAASKADGRVDEQEKKLIYGEIAKLTSDPELQDWLDREVRSPLDAAVVAQAANSPEMAAEMYLASAMLIGQQEGGEREYLNQLAAQLQLEPGLQAQLEAHARPQG</sequence>
<gene>
    <name evidence="2" type="ORF">SAMN05216255_0474</name>
</gene>
<dbReference type="EMBL" id="FZOG01000001">
    <property type="protein sequence ID" value="SNR83395.1"/>
    <property type="molecule type" value="Genomic_DNA"/>
</dbReference>